<dbReference type="AlphaFoldDB" id="A0A1X0ZNK7"/>
<dbReference type="RefSeq" id="WP_084850865.1">
    <property type="nucleotide sequence ID" value="NZ_CP143525.1"/>
</dbReference>
<name>A0A1X0ZNK7_PSEPU</name>
<organism evidence="1 2">
    <name type="scientific">Pseudomonas putida</name>
    <name type="common">Arthrobacter siderocapsulatus</name>
    <dbReference type="NCBI Taxonomy" id="303"/>
    <lineage>
        <taxon>Bacteria</taxon>
        <taxon>Pseudomonadati</taxon>
        <taxon>Pseudomonadota</taxon>
        <taxon>Gammaproteobacteria</taxon>
        <taxon>Pseudomonadales</taxon>
        <taxon>Pseudomonadaceae</taxon>
        <taxon>Pseudomonas</taxon>
    </lineage>
</organism>
<dbReference type="Proteomes" id="UP000193675">
    <property type="component" value="Unassembled WGS sequence"/>
</dbReference>
<gene>
    <name evidence="1" type="ORF">B7H17_25520</name>
</gene>
<sequence>MQTDLKPVSRDIRIGKYSFTHNRFLLMLALCALLAYLAAGAVGIPSASAMTIAERLSTAQMVWALLLVPICGIGSYLLKRAGHSDTALSCAVLAMGFLIGAAMKTFWM</sequence>
<reference evidence="1 2" key="1">
    <citation type="submission" date="2017-04" db="EMBL/GenBank/DDBJ databases">
        <title>Presence of VIM-2 positive Pseudomonas species in chickens and their surrounding environment.</title>
        <authorList>
            <person name="Zhang R."/>
        </authorList>
    </citation>
    <scope>NUCLEOTIDE SEQUENCE [LARGE SCALE GENOMIC DNA]</scope>
    <source>
        <strain evidence="1 2">DZ-C18</strain>
    </source>
</reference>
<protein>
    <submittedName>
        <fullName evidence="1">Uncharacterized protein</fullName>
    </submittedName>
</protein>
<proteinExistence type="predicted"/>
<accession>A0A1X0ZNK7</accession>
<evidence type="ECO:0000313" key="1">
    <source>
        <dbReference type="EMBL" id="ORL58886.1"/>
    </source>
</evidence>
<comment type="caution">
    <text evidence="1">The sequence shown here is derived from an EMBL/GenBank/DDBJ whole genome shotgun (WGS) entry which is preliminary data.</text>
</comment>
<dbReference type="EMBL" id="NBWC01000049">
    <property type="protein sequence ID" value="ORL58886.1"/>
    <property type="molecule type" value="Genomic_DNA"/>
</dbReference>
<evidence type="ECO:0000313" key="2">
    <source>
        <dbReference type="Proteomes" id="UP000193675"/>
    </source>
</evidence>